<protein>
    <submittedName>
        <fullName evidence="3">Haptoglobin-like protein</fullName>
    </submittedName>
</protein>
<feature type="domain" description="Peptidase S1" evidence="2">
    <location>
        <begin position="40"/>
        <end position="250"/>
    </location>
</feature>
<dbReference type="Gene3D" id="2.40.10.10">
    <property type="entry name" value="Trypsin-like serine proteases"/>
    <property type="match status" value="2"/>
</dbReference>
<reference evidence="3" key="1">
    <citation type="submission" date="1995-01" db="EMBL/GenBank/DDBJ databases">
        <title>Functional cloning and expression of a novel multispecific organic anion transporter from skate liver.</title>
        <authorList>
            <person name="Rahman M.A."/>
            <person name="Boyer J.L."/>
        </authorList>
    </citation>
    <scope>NUCLEOTIDE SEQUENCE</scope>
    <source>
        <tissue evidence="3">Liver</tissue>
    </source>
</reference>
<dbReference type="GO" id="GO:0006508">
    <property type="term" value="P:proteolysis"/>
    <property type="evidence" value="ECO:0007669"/>
    <property type="project" value="InterPro"/>
</dbReference>
<name>Q98983_LEUER</name>
<dbReference type="GO" id="GO:0004252">
    <property type="term" value="F:serine-type endopeptidase activity"/>
    <property type="evidence" value="ECO:0007669"/>
    <property type="project" value="InterPro"/>
</dbReference>
<dbReference type="SUPFAM" id="SSF50494">
    <property type="entry name" value="Trypsin-like serine proteases"/>
    <property type="match status" value="1"/>
</dbReference>
<feature type="transmembrane region" description="Helical" evidence="1">
    <location>
        <begin position="275"/>
        <end position="292"/>
    </location>
</feature>
<evidence type="ECO:0000256" key="1">
    <source>
        <dbReference type="SAM" id="Phobius"/>
    </source>
</evidence>
<proteinExistence type="evidence at transcript level"/>
<dbReference type="Pfam" id="PF00089">
    <property type="entry name" value="Trypsin"/>
    <property type="match status" value="1"/>
</dbReference>
<dbReference type="InterPro" id="IPR043504">
    <property type="entry name" value="Peptidase_S1_PA_chymotrypsin"/>
</dbReference>
<keyword evidence="1" id="KW-0472">Membrane</keyword>
<organism evidence="3">
    <name type="scientific">Leucoraja erinaceus</name>
    <name type="common">Little skate</name>
    <name type="synonym">Raja erinacea</name>
    <dbReference type="NCBI Taxonomy" id="7782"/>
    <lineage>
        <taxon>Eukaryota</taxon>
        <taxon>Metazoa</taxon>
        <taxon>Chordata</taxon>
        <taxon>Craniata</taxon>
        <taxon>Vertebrata</taxon>
        <taxon>Chondrichthyes</taxon>
        <taxon>Elasmobranchii</taxon>
        <taxon>Batoidea</taxon>
        <taxon>Rajiformes</taxon>
        <taxon>Rajidae</taxon>
        <taxon>Leucoraja</taxon>
    </lineage>
</organism>
<keyword evidence="1" id="KW-1133">Transmembrane helix</keyword>
<dbReference type="EMBL" id="U19728">
    <property type="protein sequence ID" value="AAB09402.1"/>
    <property type="molecule type" value="mRNA"/>
</dbReference>
<sequence length="432" mass="48399">MHTGTTRKLEIILTACKEVKAGEPLVVLDPAHPPASSLVPKGGSPWSALIVLPDHSIHNGFLVFDDTVLTSLEIFGEQQITNEMIQGMKVYLGVRCRHDMEKAHAYNVSNIISEAKNKFAIVRLGEKVHYGNYIVPIAVPHEDLVSTGASGIAAGWDVGHHDKPGDHVYLTVQSVEDKEACMTCLKENYPQNEPDFTGLFCTKARDSSIRLEDHDDGLALEIRVNGTCYAAGLLSTSKACEGDLEVFLDLFNYVPLVLLRVSKKVSIEVRFRVRLGWVILAWVVLVWLGLAWHTERWVKIESSSHTPAEIGLSTQHCPHQLRYPIYASPTRTRLGLYIPINLPKSHLPTFMSLVTSRSRIRPFCHSILLLVSIMADLSFPLHPFSTLLPATRTYQLIDISLAYKHSTIYLGLHRQSDVGRESRRDRRRASEQ</sequence>
<evidence type="ECO:0000313" key="3">
    <source>
        <dbReference type="EMBL" id="AAB09402.1"/>
    </source>
</evidence>
<accession>Q98983</accession>
<gene>
    <name evidence="3" type="primary">s-oat</name>
</gene>
<dbReference type="InterPro" id="IPR009003">
    <property type="entry name" value="Peptidase_S1_PA"/>
</dbReference>
<keyword evidence="1" id="KW-0812">Transmembrane</keyword>
<dbReference type="InterPro" id="IPR001254">
    <property type="entry name" value="Trypsin_dom"/>
</dbReference>
<dbReference type="AlphaFoldDB" id="Q98983"/>
<dbReference type="MEROPS" id="S01.972"/>
<evidence type="ECO:0000259" key="2">
    <source>
        <dbReference type="Pfam" id="PF00089"/>
    </source>
</evidence>